<dbReference type="AlphaFoldDB" id="A0A5R8P6R5"/>
<evidence type="ECO:0000313" key="1">
    <source>
        <dbReference type="EMBL" id="TLF92310.1"/>
    </source>
</evidence>
<feature type="non-terminal residue" evidence="1">
    <location>
        <position position="101"/>
    </location>
</feature>
<sequence>MRNHTSHPTISPTLSGARLEAAIAERLCHYRQVCALYPVRRGHRLLIRTGDVAAIELPADRACAVLDRLPVPAPIIVVHDDPFDARWVLLTGPIPHPAPDS</sequence>
<reference evidence="1 2" key="1">
    <citation type="submission" date="2019-05" db="EMBL/GenBank/DDBJ databases">
        <title>Genomes sequences of two Nocardia cyriacigeorgica environmental isolates, type strains Nocardia asteroides ATCC 19247 and Nocardia cyriacigeorgica DSM 44484.</title>
        <authorList>
            <person name="Vautrin F."/>
            <person name="Bergeron E."/>
            <person name="Dubost A."/>
            <person name="Abrouk D."/>
            <person name="Rodriguez Nava V."/>
            <person name="Pujic P."/>
        </authorList>
    </citation>
    <scope>NUCLEOTIDE SEQUENCE [LARGE SCALE GENOMIC DNA]</scope>
    <source>
        <strain evidence="1 2">EML 1456</strain>
    </source>
</reference>
<comment type="caution">
    <text evidence="1">The sequence shown here is derived from an EMBL/GenBank/DDBJ whole genome shotgun (WGS) entry which is preliminary data.</text>
</comment>
<evidence type="ECO:0000313" key="2">
    <source>
        <dbReference type="Proteomes" id="UP000308349"/>
    </source>
</evidence>
<proteinExistence type="predicted"/>
<gene>
    <name evidence="1" type="ORF">FEK35_30700</name>
</gene>
<accession>A0A5R8P6R5</accession>
<dbReference type="RefSeq" id="WP_138459197.1">
    <property type="nucleotide sequence ID" value="NZ_VBUU01000061.1"/>
</dbReference>
<protein>
    <submittedName>
        <fullName evidence="1">Uncharacterized protein</fullName>
    </submittedName>
</protein>
<dbReference type="Proteomes" id="UP000308349">
    <property type="component" value="Unassembled WGS sequence"/>
</dbReference>
<dbReference type="EMBL" id="VBUU01000061">
    <property type="protein sequence ID" value="TLF92310.1"/>
    <property type="molecule type" value="Genomic_DNA"/>
</dbReference>
<organism evidence="1 2">
    <name type="scientific">Nocardia cyriacigeorgica</name>
    <dbReference type="NCBI Taxonomy" id="135487"/>
    <lineage>
        <taxon>Bacteria</taxon>
        <taxon>Bacillati</taxon>
        <taxon>Actinomycetota</taxon>
        <taxon>Actinomycetes</taxon>
        <taxon>Mycobacteriales</taxon>
        <taxon>Nocardiaceae</taxon>
        <taxon>Nocardia</taxon>
    </lineage>
</organism>
<name>A0A5R8P6R5_9NOCA</name>